<dbReference type="GO" id="GO:0051287">
    <property type="term" value="F:NAD binding"/>
    <property type="evidence" value="ECO:0007669"/>
    <property type="project" value="TreeGrafter"/>
</dbReference>
<evidence type="ECO:0000259" key="4">
    <source>
        <dbReference type="PROSITE" id="PS51462"/>
    </source>
</evidence>
<feature type="domain" description="Nudix hydrolase" evidence="4">
    <location>
        <begin position="210"/>
        <end position="342"/>
    </location>
</feature>
<evidence type="ECO:0000313" key="6">
    <source>
        <dbReference type="Proteomes" id="UP000187406"/>
    </source>
</evidence>
<dbReference type="InterPro" id="IPR040618">
    <property type="entry name" value="Pre-Nudix"/>
</dbReference>
<evidence type="ECO:0000313" key="5">
    <source>
        <dbReference type="EMBL" id="GAV68460.1"/>
    </source>
</evidence>
<dbReference type="GO" id="GO:0035529">
    <property type="term" value="F:NADH pyrophosphatase activity"/>
    <property type="evidence" value="ECO:0007669"/>
    <property type="project" value="TreeGrafter"/>
</dbReference>
<dbReference type="PRINTS" id="PR01356">
    <property type="entry name" value="GFGPROTEIN"/>
</dbReference>
<dbReference type="Pfam" id="PF00293">
    <property type="entry name" value="NUDIX"/>
    <property type="match status" value="1"/>
</dbReference>
<feature type="non-terminal residue" evidence="5">
    <location>
        <position position="1"/>
    </location>
</feature>
<dbReference type="AlphaFoldDB" id="A0A1Q3BKB1"/>
<dbReference type="EMBL" id="BDDD01000631">
    <property type="protein sequence ID" value="GAV68460.1"/>
    <property type="molecule type" value="Genomic_DNA"/>
</dbReference>
<dbReference type="GO" id="GO:0047631">
    <property type="term" value="F:ADP-ribose diphosphatase activity"/>
    <property type="evidence" value="ECO:0007669"/>
    <property type="project" value="TreeGrafter"/>
</dbReference>
<dbReference type="CDD" id="cd04670">
    <property type="entry name" value="NUDIX_ASFGF2_Nudt6"/>
    <property type="match status" value="1"/>
</dbReference>
<dbReference type="SUPFAM" id="SSF55811">
    <property type="entry name" value="Nudix"/>
    <property type="match status" value="1"/>
</dbReference>
<dbReference type="PANTHER" id="PTHR13994:SF26">
    <property type="entry name" value="NUDIX HYDROLASE 5-RELATED"/>
    <property type="match status" value="1"/>
</dbReference>
<comment type="similarity">
    <text evidence="1">Belongs to the Nudix hydrolase family.</text>
</comment>
<gene>
    <name evidence="5" type="ORF">CFOL_v3_11963</name>
</gene>
<dbReference type="Pfam" id="PF18290">
    <property type="entry name" value="Nudix_hydro"/>
    <property type="match status" value="1"/>
</dbReference>
<keyword evidence="3" id="KW-0378">Hydrolase</keyword>
<dbReference type="InterPro" id="IPR000086">
    <property type="entry name" value="NUDIX_hydrolase_dom"/>
</dbReference>
<reference evidence="6" key="1">
    <citation type="submission" date="2016-04" db="EMBL/GenBank/DDBJ databases">
        <title>Cephalotus genome sequencing.</title>
        <authorList>
            <person name="Fukushima K."/>
            <person name="Hasebe M."/>
            <person name="Fang X."/>
        </authorList>
    </citation>
    <scope>NUCLEOTIDE SEQUENCE [LARGE SCALE GENOMIC DNA]</scope>
    <source>
        <strain evidence="6">cv. St1</strain>
    </source>
</reference>
<dbReference type="Gene3D" id="3.90.79.10">
    <property type="entry name" value="Nucleoside Triphosphate Pyrophosphohydrolase"/>
    <property type="match status" value="1"/>
</dbReference>
<dbReference type="FunFam" id="3.90.79.10:FF:000015">
    <property type="entry name" value="Nudix hydrolase 8"/>
    <property type="match status" value="1"/>
</dbReference>
<protein>
    <submittedName>
        <fullName evidence="5">NUDIX domain-containing protein</fullName>
    </submittedName>
</protein>
<dbReference type="PANTHER" id="PTHR13994">
    <property type="entry name" value="NUDIX HYDROLASE RELATED"/>
    <property type="match status" value="1"/>
</dbReference>
<keyword evidence="6" id="KW-1185">Reference proteome</keyword>
<dbReference type="PROSITE" id="PS51462">
    <property type="entry name" value="NUDIX"/>
    <property type="match status" value="1"/>
</dbReference>
<evidence type="ECO:0000256" key="1">
    <source>
        <dbReference type="ARBA" id="ARBA00005582"/>
    </source>
</evidence>
<dbReference type="OrthoDB" id="447842at2759"/>
<dbReference type="FunFam" id="3.40.630.30:FF:000016">
    <property type="entry name" value="nudix hydrolase 2"/>
    <property type="match status" value="1"/>
</dbReference>
<comment type="caution">
    <text evidence="5">The sequence shown here is derived from an EMBL/GenBank/DDBJ whole genome shotgun (WGS) entry which is preliminary data.</text>
</comment>
<dbReference type="InterPro" id="IPR015797">
    <property type="entry name" value="NUDIX_hydrolase-like_dom_sf"/>
</dbReference>
<dbReference type="Proteomes" id="UP000187406">
    <property type="component" value="Unassembled WGS sequence"/>
</dbReference>
<dbReference type="InterPro" id="IPR003293">
    <property type="entry name" value="Nudix_hydrolase6-like"/>
</dbReference>
<dbReference type="InParanoid" id="A0A1Q3BKB1"/>
<sequence>GGGATQTYPSSILFYLIFDYSLAPFSSKILDNYALTSRKNNSNFKVPNPDRTLTCLSCPTYKFKGLASSSVVVPPTTKRPYLGPRNFISFSIRGMSSSTSTLLIEEKIMPEVEVQKFELLSAAEDIYGGVTVDIKEPMDSIVFASLLKASMSKWRQQGKKGVWIKLPTKHANLVQAAIEEGFRYHHAEPDYLMLAYWIPETSNSLPANASHRVGIGAFVMNSKREVLVVQEKNGHFKGSGIWKLPTGVVDEGEDICAGAIREVKEETSIDTEFVEVLAFRQSHKSFFRKSDLLFICMLRPLSTDIRKQDSEIEAAQWMPIAEYAAQAFVQNNENFNSVAKICLAKSEKDYACFSPMPTFTTSGKRSYLYFNNQDFQLLNPGSQH</sequence>
<evidence type="ECO:0000256" key="3">
    <source>
        <dbReference type="ARBA" id="ARBA00022801"/>
    </source>
</evidence>
<keyword evidence="2" id="KW-0479">Metal-binding</keyword>
<proteinExistence type="inferred from homology"/>
<name>A0A1Q3BKB1_CEPFO</name>
<organism evidence="5 6">
    <name type="scientific">Cephalotus follicularis</name>
    <name type="common">Albany pitcher plant</name>
    <dbReference type="NCBI Taxonomy" id="3775"/>
    <lineage>
        <taxon>Eukaryota</taxon>
        <taxon>Viridiplantae</taxon>
        <taxon>Streptophyta</taxon>
        <taxon>Embryophyta</taxon>
        <taxon>Tracheophyta</taxon>
        <taxon>Spermatophyta</taxon>
        <taxon>Magnoliopsida</taxon>
        <taxon>eudicotyledons</taxon>
        <taxon>Gunneridae</taxon>
        <taxon>Pentapetalae</taxon>
        <taxon>rosids</taxon>
        <taxon>fabids</taxon>
        <taxon>Oxalidales</taxon>
        <taxon>Cephalotaceae</taxon>
        <taxon>Cephalotus</taxon>
    </lineage>
</organism>
<dbReference type="FunCoup" id="A0A1Q3BKB1">
    <property type="interactions" value="567"/>
</dbReference>
<dbReference type="GO" id="GO:0046872">
    <property type="term" value="F:metal ion binding"/>
    <property type="evidence" value="ECO:0007669"/>
    <property type="project" value="UniProtKB-KW"/>
</dbReference>
<dbReference type="Gene3D" id="3.40.630.30">
    <property type="match status" value="1"/>
</dbReference>
<evidence type="ECO:0000256" key="2">
    <source>
        <dbReference type="ARBA" id="ARBA00022723"/>
    </source>
</evidence>
<accession>A0A1Q3BKB1</accession>